<feature type="region of interest" description="Disordered" evidence="1">
    <location>
        <begin position="225"/>
        <end position="287"/>
    </location>
</feature>
<feature type="compositionally biased region" description="Basic residues" evidence="1">
    <location>
        <begin position="232"/>
        <end position="244"/>
    </location>
</feature>
<name>A0A1E7FJ65_9STRA</name>
<accession>A0A1E7FJ65</accession>
<feature type="region of interest" description="Disordered" evidence="1">
    <location>
        <begin position="24"/>
        <end position="44"/>
    </location>
</feature>
<protein>
    <submittedName>
        <fullName evidence="2">Uncharacterized protein</fullName>
    </submittedName>
</protein>
<evidence type="ECO:0000313" key="2">
    <source>
        <dbReference type="EMBL" id="OEU18188.1"/>
    </source>
</evidence>
<gene>
    <name evidence="2" type="ORF">FRACYDRAFT_236459</name>
</gene>
<dbReference type="KEGG" id="fcy:FRACYDRAFT_236459"/>
<dbReference type="InParanoid" id="A0A1E7FJ65"/>
<dbReference type="AlphaFoldDB" id="A0A1E7FJ65"/>
<feature type="compositionally biased region" description="Basic and acidic residues" evidence="1">
    <location>
        <begin position="35"/>
        <end position="44"/>
    </location>
</feature>
<reference evidence="2 3" key="1">
    <citation type="submission" date="2016-09" db="EMBL/GenBank/DDBJ databases">
        <title>Extensive genetic diversity and differential bi-allelic expression allows diatom success in the polar Southern Ocean.</title>
        <authorList>
            <consortium name="DOE Joint Genome Institute"/>
            <person name="Mock T."/>
            <person name="Otillar R.P."/>
            <person name="Strauss J."/>
            <person name="Dupont C."/>
            <person name="Frickenhaus S."/>
            <person name="Maumus F."/>
            <person name="Mcmullan M."/>
            <person name="Sanges R."/>
            <person name="Schmutz J."/>
            <person name="Toseland A."/>
            <person name="Valas R."/>
            <person name="Veluchamy A."/>
            <person name="Ward B.J."/>
            <person name="Allen A."/>
            <person name="Barry K."/>
            <person name="Falciatore A."/>
            <person name="Ferrante M."/>
            <person name="Fortunato A.E."/>
            <person name="Gloeckner G."/>
            <person name="Gruber A."/>
            <person name="Hipkin R."/>
            <person name="Janech M."/>
            <person name="Kroth P."/>
            <person name="Leese F."/>
            <person name="Lindquist E."/>
            <person name="Lyon B.R."/>
            <person name="Martin J."/>
            <person name="Mayer C."/>
            <person name="Parker M."/>
            <person name="Quesneville H."/>
            <person name="Raymond J."/>
            <person name="Uhlig C."/>
            <person name="Valentin K.U."/>
            <person name="Worden A.Z."/>
            <person name="Armbrust E.V."/>
            <person name="Bowler C."/>
            <person name="Green B."/>
            <person name="Moulton V."/>
            <person name="Van Oosterhout C."/>
            <person name="Grigoriev I."/>
        </authorList>
    </citation>
    <scope>NUCLEOTIDE SEQUENCE [LARGE SCALE GENOMIC DNA]</scope>
    <source>
        <strain evidence="2 3">CCMP1102</strain>
    </source>
</reference>
<proteinExistence type="predicted"/>
<dbReference type="EMBL" id="KV784356">
    <property type="protein sequence ID" value="OEU18188.1"/>
    <property type="molecule type" value="Genomic_DNA"/>
</dbReference>
<evidence type="ECO:0000256" key="1">
    <source>
        <dbReference type="SAM" id="MobiDB-lite"/>
    </source>
</evidence>
<keyword evidence="3" id="KW-1185">Reference proteome</keyword>
<dbReference type="Proteomes" id="UP000095751">
    <property type="component" value="Unassembled WGS sequence"/>
</dbReference>
<sequence>MKKQVRFRERVLVYPCSDESSSYRILDNNNSNNNNKDERTTETTRRRMQTNVCCETNNVVVKEDVMCKTVSSNEQRHYYRRCLSAPEQLQKQQIHKHDDDPRGLFAVSPLLLDRSDAFLSPSASPSSSSVSQKQIGKLSLTLSSNTTTASADIAATAASTPPVKLSEGLRQPLLVELLERKENNSINNNVTHFPVHKKSAESINTTTVPIIHVVENYDDPCRIRPLVGHTSSQHHPHPHDRRRRPNDTPPVMPVRKPFSTSKSKSTTGMALFESTVLQSKIKNKRKR</sequence>
<evidence type="ECO:0000313" key="3">
    <source>
        <dbReference type="Proteomes" id="UP000095751"/>
    </source>
</evidence>
<organism evidence="2 3">
    <name type="scientific">Fragilariopsis cylindrus CCMP1102</name>
    <dbReference type="NCBI Taxonomy" id="635003"/>
    <lineage>
        <taxon>Eukaryota</taxon>
        <taxon>Sar</taxon>
        <taxon>Stramenopiles</taxon>
        <taxon>Ochrophyta</taxon>
        <taxon>Bacillariophyta</taxon>
        <taxon>Bacillariophyceae</taxon>
        <taxon>Bacillariophycidae</taxon>
        <taxon>Bacillariales</taxon>
        <taxon>Bacillariaceae</taxon>
        <taxon>Fragilariopsis</taxon>
    </lineage>
</organism>